<dbReference type="AlphaFoldDB" id="A0A7I7T7C8"/>
<evidence type="ECO:0000256" key="1">
    <source>
        <dbReference type="SAM" id="SignalP"/>
    </source>
</evidence>
<protein>
    <recommendedName>
        <fullName evidence="4">PASTA domain-containing protein</fullName>
    </recommendedName>
</protein>
<evidence type="ECO:0008006" key="4">
    <source>
        <dbReference type="Google" id="ProtNLM"/>
    </source>
</evidence>
<dbReference type="RefSeq" id="WP_163749121.1">
    <property type="nucleotide sequence ID" value="NZ_AP022596.1"/>
</dbReference>
<evidence type="ECO:0000313" key="2">
    <source>
        <dbReference type="EMBL" id="BBY64988.1"/>
    </source>
</evidence>
<feature type="signal peptide" evidence="1">
    <location>
        <begin position="1"/>
        <end position="27"/>
    </location>
</feature>
<keyword evidence="1" id="KW-0732">Signal</keyword>
<name>A0A7I7T7C8_9MYCO</name>
<feature type="chain" id="PRO_5038459372" description="PASTA domain-containing protein" evidence="1">
    <location>
        <begin position="28"/>
        <end position="186"/>
    </location>
</feature>
<proteinExistence type="predicted"/>
<dbReference type="Proteomes" id="UP000467148">
    <property type="component" value="Chromosome"/>
</dbReference>
<gene>
    <name evidence="2" type="ORF">MHEL_32310</name>
</gene>
<organism evidence="2 3">
    <name type="scientific">Mycolicibacterium helvum</name>
    <dbReference type="NCBI Taxonomy" id="1534349"/>
    <lineage>
        <taxon>Bacteria</taxon>
        <taxon>Bacillati</taxon>
        <taxon>Actinomycetota</taxon>
        <taxon>Actinomycetes</taxon>
        <taxon>Mycobacteriales</taxon>
        <taxon>Mycobacteriaceae</taxon>
        <taxon>Mycolicibacterium</taxon>
    </lineage>
</organism>
<keyword evidence="3" id="KW-1185">Reference proteome</keyword>
<accession>A0A7I7T7C8</accession>
<evidence type="ECO:0000313" key="3">
    <source>
        <dbReference type="Proteomes" id="UP000467148"/>
    </source>
</evidence>
<dbReference type="EMBL" id="AP022596">
    <property type="protein sequence ID" value="BBY64988.1"/>
    <property type="molecule type" value="Genomic_DNA"/>
</dbReference>
<reference evidence="2 3" key="1">
    <citation type="journal article" date="2019" name="Emerg. Microbes Infect.">
        <title>Comprehensive subspecies identification of 175 nontuberculous mycobacteria species based on 7547 genomic profiles.</title>
        <authorList>
            <person name="Matsumoto Y."/>
            <person name="Kinjo T."/>
            <person name="Motooka D."/>
            <person name="Nabeya D."/>
            <person name="Jung N."/>
            <person name="Uechi K."/>
            <person name="Horii T."/>
            <person name="Iida T."/>
            <person name="Fujita J."/>
            <person name="Nakamura S."/>
        </authorList>
    </citation>
    <scope>NUCLEOTIDE SEQUENCE [LARGE SCALE GENOMIC DNA]</scope>
    <source>
        <strain evidence="2 3">JCM 30396</strain>
    </source>
</reference>
<sequence>MFRTRTAFAAIPIALAMAVATCAVGHASPDVVGKTFDEANSTLRSWGYTAQVVNTFGARVDRGNCIVTQQHDRQSSNGREALLALNCNAPVAAPGVPGNSAASPAGRTAAAAAVPRVLKARIEESLVSQLATSPGPAWAQCSGDLIGTVDSSIDCTALANQEKHSYRLTVTDTEDGRISYNISPLT</sequence>
<dbReference type="KEGG" id="mhev:MHEL_32310"/>